<dbReference type="InterPro" id="IPR018090">
    <property type="entry name" value="Pyrmidine_PPas_bac/euk"/>
</dbReference>
<proteinExistence type="inferred from homology"/>
<sequence>MKRQELNEHIDSMDTERTTKSIPELIAKKRDGGELTDAEIEFSISRILDGAMQDCQIGALLMAIWQQGMTTKETKILTQAMVASGETLQWPSTWQQVVVDKHSTGGVGDKVSLPLVPALVACGCKVPMISGRGLSHTGGTLDKLEAIPGFRTDLNREQILHILNYVGGCIMGQTTQLVPADRITYAIRNVTSTVDSIPLITASILSKKLSEGLSALVLDVKYGKAAFCKTLKIAQELAEMMVRTGAHLGLKIVAVLSQMDHPIGLCIGNALEVMETLECLHGEGPEDLNDLVVTLGGLLLHNVGKAGSAKEGSEIIQKSLKNGSALACFEAMLEAQGVMPDVAHRLCQQKDFPGTLGQAPAHTDILADAAGFVQDIDAVALAHLLLKMGAGRTDIGAVIDHKVGVQILVPVGQPINKGQPWIRVFHSQAKLTDEQMSATHASVTIASSKVQTSKRITHIIRPEDLNLDEA</sequence>
<dbReference type="InterPro" id="IPR036566">
    <property type="entry name" value="PYNP-like_C_sf"/>
</dbReference>
<protein>
    <recommendedName>
        <fullName evidence="5">Thymidine phosphorylase</fullName>
        <shortName evidence="5">TP</shortName>
        <ecNumber evidence="5">2.4.2.4</ecNumber>
    </recommendedName>
    <alternativeName>
        <fullName evidence="5">TdRPase</fullName>
    </alternativeName>
</protein>
<dbReference type="Pfam" id="PF02885">
    <property type="entry name" value="Glycos_trans_3N"/>
    <property type="match status" value="1"/>
</dbReference>
<dbReference type="PIRSF" id="PIRSF000478">
    <property type="entry name" value="TP_PyNP"/>
    <property type="match status" value="1"/>
</dbReference>
<dbReference type="SUPFAM" id="SSF47648">
    <property type="entry name" value="Nucleoside phosphorylase/phosphoribosyltransferase N-terminal domain"/>
    <property type="match status" value="1"/>
</dbReference>
<dbReference type="Gene3D" id="3.90.1170.30">
    <property type="entry name" value="Pyrimidine nucleoside phosphorylase-like, C-terminal domain"/>
    <property type="match status" value="1"/>
</dbReference>
<evidence type="ECO:0000256" key="4">
    <source>
        <dbReference type="ARBA" id="ARBA00022679"/>
    </source>
</evidence>
<dbReference type="PROSITE" id="PS00647">
    <property type="entry name" value="THYMID_PHOSPHORYLASE"/>
    <property type="match status" value="1"/>
</dbReference>
<dbReference type="InterPro" id="IPR035902">
    <property type="entry name" value="Nuc_phospho_transferase"/>
</dbReference>
<evidence type="ECO:0000256" key="2">
    <source>
        <dbReference type="ARBA" id="ARBA00011738"/>
    </source>
</evidence>
<dbReference type="UniPathway" id="UPA00578">
    <property type="reaction ID" value="UER00638"/>
</dbReference>
<dbReference type="GO" id="GO:0009032">
    <property type="term" value="F:thymidine phosphorylase activity"/>
    <property type="evidence" value="ECO:0007669"/>
    <property type="project" value="UniProtKB-UniRule"/>
</dbReference>
<dbReference type="PANTHER" id="PTHR10515">
    <property type="entry name" value="THYMIDINE PHOSPHORYLASE"/>
    <property type="match status" value="1"/>
</dbReference>
<dbReference type="EC" id="2.4.2.4" evidence="5"/>
<organism evidence="7 8">
    <name type="scientific">Eptatretus burgeri</name>
    <name type="common">Inshore hagfish</name>
    <dbReference type="NCBI Taxonomy" id="7764"/>
    <lineage>
        <taxon>Eukaryota</taxon>
        <taxon>Metazoa</taxon>
        <taxon>Chordata</taxon>
        <taxon>Craniata</taxon>
        <taxon>Vertebrata</taxon>
        <taxon>Cyclostomata</taxon>
        <taxon>Myxini</taxon>
        <taxon>Myxiniformes</taxon>
        <taxon>Myxinidae</taxon>
        <taxon>Eptatretinae</taxon>
        <taxon>Eptatretus</taxon>
    </lineage>
</organism>
<dbReference type="Proteomes" id="UP000694388">
    <property type="component" value="Unplaced"/>
</dbReference>
<dbReference type="PANTHER" id="PTHR10515:SF0">
    <property type="entry name" value="THYMIDINE PHOSPHORYLASE"/>
    <property type="match status" value="1"/>
</dbReference>
<dbReference type="Gene3D" id="1.20.970.10">
    <property type="entry name" value="Transferase, Pyrimidine Nucleoside Phosphorylase, Chain C"/>
    <property type="match status" value="1"/>
</dbReference>
<comment type="subunit">
    <text evidence="2 5">Homodimer.</text>
</comment>
<dbReference type="GO" id="GO:0006213">
    <property type="term" value="P:pyrimidine nucleoside metabolic process"/>
    <property type="evidence" value="ECO:0007669"/>
    <property type="project" value="UniProtKB-UniRule"/>
</dbReference>
<reference evidence="7" key="2">
    <citation type="submission" date="2025-09" db="UniProtKB">
        <authorList>
            <consortium name="Ensembl"/>
        </authorList>
    </citation>
    <scope>IDENTIFICATION</scope>
</reference>
<evidence type="ECO:0000259" key="6">
    <source>
        <dbReference type="SMART" id="SM00941"/>
    </source>
</evidence>
<accession>A0A8C4R4J6</accession>
<dbReference type="InterPro" id="IPR017872">
    <property type="entry name" value="Pyrmidine_PPase_CS"/>
</dbReference>
<comment type="function">
    <text evidence="5">Catalyzes the reversible phosphorolysis of thymidine. The produced molecules are then utilized as carbon and energy sources or in the rescue of pyrimidine bases for nucleotide synthesis.</text>
</comment>
<dbReference type="Ensembl" id="ENSEBUT00000024105.1">
    <property type="protein sequence ID" value="ENSEBUP00000023529.1"/>
    <property type="gene ID" value="ENSEBUG00000014471.1"/>
</dbReference>
<dbReference type="FunFam" id="3.40.1030.10:FF:000003">
    <property type="entry name" value="Pyrimidine-nucleoside phosphorylase"/>
    <property type="match status" value="1"/>
</dbReference>
<name>A0A8C4R4J6_EPTBU</name>
<dbReference type="InterPro" id="IPR000053">
    <property type="entry name" value="Thymidine/pyrmidine_PPase"/>
</dbReference>
<dbReference type="GO" id="GO:0004645">
    <property type="term" value="F:1,4-alpha-oligoglucan phosphorylase activity"/>
    <property type="evidence" value="ECO:0007669"/>
    <property type="project" value="InterPro"/>
</dbReference>
<dbReference type="NCBIfam" id="TIGR02644">
    <property type="entry name" value="Y_phosphoryl"/>
    <property type="match status" value="1"/>
</dbReference>
<dbReference type="Gene3D" id="3.40.1030.10">
    <property type="entry name" value="Nucleoside phosphorylase/phosphoribosyltransferase catalytic domain"/>
    <property type="match status" value="1"/>
</dbReference>
<dbReference type="GO" id="GO:0005829">
    <property type="term" value="C:cytosol"/>
    <property type="evidence" value="ECO:0007669"/>
    <property type="project" value="TreeGrafter"/>
</dbReference>
<dbReference type="Pfam" id="PF00591">
    <property type="entry name" value="Glycos_transf_3"/>
    <property type="match status" value="1"/>
</dbReference>
<evidence type="ECO:0000256" key="5">
    <source>
        <dbReference type="PIRNR" id="PIRNR000478"/>
    </source>
</evidence>
<dbReference type="AlphaFoldDB" id="A0A8C4R4J6"/>
<dbReference type="InterPro" id="IPR013102">
    <property type="entry name" value="PYNP_C"/>
</dbReference>
<comment type="catalytic activity">
    <reaction evidence="5">
        <text>thymidine + phosphate = 2-deoxy-alpha-D-ribose 1-phosphate + thymine</text>
        <dbReference type="Rhea" id="RHEA:16037"/>
        <dbReference type="ChEBI" id="CHEBI:17748"/>
        <dbReference type="ChEBI" id="CHEBI:17821"/>
        <dbReference type="ChEBI" id="CHEBI:43474"/>
        <dbReference type="ChEBI" id="CHEBI:57259"/>
        <dbReference type="EC" id="2.4.2.4"/>
    </reaction>
</comment>
<keyword evidence="3 5" id="KW-0328">Glycosyltransferase</keyword>
<keyword evidence="4 5" id="KW-0808">Transferase</keyword>
<dbReference type="SMART" id="SM00941">
    <property type="entry name" value="PYNP_C"/>
    <property type="match status" value="1"/>
</dbReference>
<dbReference type="NCBIfam" id="NF004490">
    <property type="entry name" value="PRK05820.1"/>
    <property type="match status" value="1"/>
</dbReference>
<reference evidence="7" key="1">
    <citation type="submission" date="2025-08" db="UniProtKB">
        <authorList>
            <consortium name="Ensembl"/>
        </authorList>
    </citation>
    <scope>IDENTIFICATION</scope>
</reference>
<comment type="similarity">
    <text evidence="1 5">Belongs to the thymidine/pyrimidine-nucleoside phosphorylase family.</text>
</comment>
<dbReference type="InterPro" id="IPR000312">
    <property type="entry name" value="Glycosyl_Trfase_fam3"/>
</dbReference>
<feature type="domain" description="Pyrimidine nucleoside phosphorylase C-terminal" evidence="6">
    <location>
        <begin position="372"/>
        <end position="446"/>
    </location>
</feature>
<evidence type="ECO:0000313" key="7">
    <source>
        <dbReference type="Ensembl" id="ENSEBUP00000023529.1"/>
    </source>
</evidence>
<dbReference type="GeneTree" id="ENSGT00390000009250"/>
<evidence type="ECO:0000256" key="1">
    <source>
        <dbReference type="ARBA" id="ARBA00006915"/>
    </source>
</evidence>
<dbReference type="InterPro" id="IPR017459">
    <property type="entry name" value="Glycosyl_Trfase_fam3_N_dom"/>
</dbReference>
<dbReference type="Pfam" id="PF07831">
    <property type="entry name" value="PYNP_C"/>
    <property type="match status" value="1"/>
</dbReference>
<dbReference type="InterPro" id="IPR036320">
    <property type="entry name" value="Glycosyl_Trfase_fam3_N_dom_sf"/>
</dbReference>
<dbReference type="SUPFAM" id="SSF52418">
    <property type="entry name" value="Nucleoside phosphorylase/phosphoribosyltransferase catalytic domain"/>
    <property type="match status" value="1"/>
</dbReference>
<keyword evidence="8" id="KW-1185">Reference proteome</keyword>
<evidence type="ECO:0000256" key="3">
    <source>
        <dbReference type="ARBA" id="ARBA00022676"/>
    </source>
</evidence>
<dbReference type="GO" id="GO:0006206">
    <property type="term" value="P:pyrimidine nucleobase metabolic process"/>
    <property type="evidence" value="ECO:0007669"/>
    <property type="project" value="InterPro"/>
</dbReference>
<evidence type="ECO:0000313" key="8">
    <source>
        <dbReference type="Proteomes" id="UP000694388"/>
    </source>
</evidence>
<comment type="pathway">
    <text evidence="5">Pyrimidine metabolism; dTMP biosynthesis via salvage pathway; dTMP from thymine: step 1/2.</text>
</comment>
<dbReference type="SUPFAM" id="SSF54680">
    <property type="entry name" value="Pyrimidine nucleoside phosphorylase C-terminal domain"/>
    <property type="match status" value="1"/>
</dbReference>